<dbReference type="KEGG" id="snep:Enr13x_05520"/>
<evidence type="ECO:0000313" key="4">
    <source>
        <dbReference type="EMBL" id="QDV40716.1"/>
    </source>
</evidence>
<keyword evidence="5" id="KW-1185">Reference proteome</keyword>
<dbReference type="OrthoDB" id="9776544at2"/>
<dbReference type="AlphaFoldDB" id="A0A518HIP3"/>
<dbReference type="Pfam" id="PF01408">
    <property type="entry name" value="GFO_IDH_MocA"/>
    <property type="match status" value="1"/>
</dbReference>
<feature type="domain" description="Gfo/Idh/MocA-like oxidoreductase C-terminal" evidence="3">
    <location>
        <begin position="189"/>
        <end position="376"/>
    </location>
</feature>
<dbReference type="Pfam" id="PF02894">
    <property type="entry name" value="GFO_IDH_MocA_C"/>
    <property type="match status" value="1"/>
</dbReference>
<name>A0A518HIP3_9BACT</name>
<feature type="domain" description="Gfo/Idh/MocA-like oxidoreductase N-terminal" evidence="2">
    <location>
        <begin position="30"/>
        <end position="154"/>
    </location>
</feature>
<dbReference type="EC" id="1.-.-.-" evidence="4"/>
<dbReference type="RefSeq" id="WP_145384543.1">
    <property type="nucleotide sequence ID" value="NZ_CP037423.1"/>
</dbReference>
<dbReference type="InterPro" id="IPR036291">
    <property type="entry name" value="NAD(P)-bd_dom_sf"/>
</dbReference>
<evidence type="ECO:0000313" key="5">
    <source>
        <dbReference type="Proteomes" id="UP000319004"/>
    </source>
</evidence>
<keyword evidence="1 4" id="KW-0560">Oxidoreductase</keyword>
<dbReference type="GO" id="GO:0016491">
    <property type="term" value="F:oxidoreductase activity"/>
    <property type="evidence" value="ECO:0007669"/>
    <property type="project" value="UniProtKB-KW"/>
</dbReference>
<dbReference type="InterPro" id="IPR050463">
    <property type="entry name" value="Gfo/Idh/MocA_oxidrdct_glycsds"/>
</dbReference>
<dbReference type="PANTHER" id="PTHR43818">
    <property type="entry name" value="BCDNA.GH03377"/>
    <property type="match status" value="1"/>
</dbReference>
<dbReference type="PANTHER" id="PTHR43818:SF11">
    <property type="entry name" value="BCDNA.GH03377"/>
    <property type="match status" value="1"/>
</dbReference>
<dbReference type="SUPFAM" id="SSF51735">
    <property type="entry name" value="NAD(P)-binding Rossmann-fold domains"/>
    <property type="match status" value="1"/>
</dbReference>
<dbReference type="Proteomes" id="UP000319004">
    <property type="component" value="Chromosome"/>
</dbReference>
<sequence>MDRRQFAALSAGLVAAAHAVGQSESNSFPVAVIGHTGRGDYGHGLDTVWKRIPGASIVAIADANPTGRQKELQKLGLDASAGYADYREMLAKTSPRIVAVCPRHVDQHRDMILAAIESGAKGIYVEKPFVRTPREADQVLAACAEHGTKVAVAHRNRYHPVMKVVADLIAEKRIGRVLEIRGRGKGDRRGGGEDLWVLGSHVLNMITVLAGKPQSCSAMLMQDGRPVTKQDVRQGGEGLGPLAGNELHARFLFDGGLTVYFDSVANDGTANHGFGLQIIGSEGTIAIQADRNPLAYLIPGNPFQRRDAGSRWLPITSGGVDVAEPNPELIHRVQHHDVAASDLVQAIRENRDPLCSAAEATLTVEMICGVFESHRQAGAAVSFPLAERDHPLLAL</sequence>
<organism evidence="4 5">
    <name type="scientific">Stieleria neptunia</name>
    <dbReference type="NCBI Taxonomy" id="2527979"/>
    <lineage>
        <taxon>Bacteria</taxon>
        <taxon>Pseudomonadati</taxon>
        <taxon>Planctomycetota</taxon>
        <taxon>Planctomycetia</taxon>
        <taxon>Pirellulales</taxon>
        <taxon>Pirellulaceae</taxon>
        <taxon>Stieleria</taxon>
    </lineage>
</organism>
<evidence type="ECO:0000256" key="1">
    <source>
        <dbReference type="ARBA" id="ARBA00023002"/>
    </source>
</evidence>
<protein>
    <submittedName>
        <fullName evidence="4">Oxidoreductase YteT</fullName>
        <ecNumber evidence="4">1.-.-.-</ecNumber>
    </submittedName>
</protein>
<reference evidence="4 5" key="1">
    <citation type="submission" date="2019-03" db="EMBL/GenBank/DDBJ databases">
        <title>Deep-cultivation of Planctomycetes and their phenomic and genomic characterization uncovers novel biology.</title>
        <authorList>
            <person name="Wiegand S."/>
            <person name="Jogler M."/>
            <person name="Boedeker C."/>
            <person name="Pinto D."/>
            <person name="Vollmers J."/>
            <person name="Rivas-Marin E."/>
            <person name="Kohn T."/>
            <person name="Peeters S.H."/>
            <person name="Heuer A."/>
            <person name="Rast P."/>
            <person name="Oberbeckmann S."/>
            <person name="Bunk B."/>
            <person name="Jeske O."/>
            <person name="Meyerdierks A."/>
            <person name="Storesund J.E."/>
            <person name="Kallscheuer N."/>
            <person name="Luecker S."/>
            <person name="Lage O.M."/>
            <person name="Pohl T."/>
            <person name="Merkel B.J."/>
            <person name="Hornburger P."/>
            <person name="Mueller R.-W."/>
            <person name="Bruemmer F."/>
            <person name="Labrenz M."/>
            <person name="Spormann A.M."/>
            <person name="Op den Camp H."/>
            <person name="Overmann J."/>
            <person name="Amann R."/>
            <person name="Jetten M.S.M."/>
            <person name="Mascher T."/>
            <person name="Medema M.H."/>
            <person name="Devos D.P."/>
            <person name="Kaster A.-K."/>
            <person name="Ovreas L."/>
            <person name="Rohde M."/>
            <person name="Galperin M.Y."/>
            <person name="Jogler C."/>
        </authorList>
    </citation>
    <scope>NUCLEOTIDE SEQUENCE [LARGE SCALE GENOMIC DNA]</scope>
    <source>
        <strain evidence="4 5">Enr13</strain>
    </source>
</reference>
<dbReference type="InterPro" id="IPR000683">
    <property type="entry name" value="Gfo/Idh/MocA-like_OxRdtase_N"/>
</dbReference>
<accession>A0A518HIP3</accession>
<evidence type="ECO:0000259" key="3">
    <source>
        <dbReference type="Pfam" id="PF02894"/>
    </source>
</evidence>
<proteinExistence type="predicted"/>
<dbReference type="EMBL" id="CP037423">
    <property type="protein sequence ID" value="QDV40716.1"/>
    <property type="molecule type" value="Genomic_DNA"/>
</dbReference>
<dbReference type="Gene3D" id="3.40.50.720">
    <property type="entry name" value="NAD(P)-binding Rossmann-like Domain"/>
    <property type="match status" value="1"/>
</dbReference>
<dbReference type="InterPro" id="IPR004104">
    <property type="entry name" value="Gfo/Idh/MocA-like_OxRdtase_C"/>
</dbReference>
<dbReference type="GO" id="GO:0000166">
    <property type="term" value="F:nucleotide binding"/>
    <property type="evidence" value="ECO:0007669"/>
    <property type="project" value="InterPro"/>
</dbReference>
<dbReference type="SUPFAM" id="SSF55347">
    <property type="entry name" value="Glyceraldehyde-3-phosphate dehydrogenase-like, C-terminal domain"/>
    <property type="match status" value="1"/>
</dbReference>
<gene>
    <name evidence="4" type="primary">yteT</name>
    <name evidence="4" type="ORF">Enr13x_05520</name>
</gene>
<evidence type="ECO:0000259" key="2">
    <source>
        <dbReference type="Pfam" id="PF01408"/>
    </source>
</evidence>
<dbReference type="Gene3D" id="3.30.360.10">
    <property type="entry name" value="Dihydrodipicolinate Reductase, domain 2"/>
    <property type="match status" value="1"/>
</dbReference>